<dbReference type="RefSeq" id="WP_225677203.1">
    <property type="nucleotide sequence ID" value="NZ_JAEDAH010000105.1"/>
</dbReference>
<comment type="caution">
    <text evidence="1">The sequence shown here is derived from an EMBL/GenBank/DDBJ whole genome shotgun (WGS) entry which is preliminary data.</text>
</comment>
<dbReference type="Pfam" id="PF08798">
    <property type="entry name" value="CRISPR_assoc"/>
    <property type="match status" value="1"/>
</dbReference>
<proteinExistence type="predicted"/>
<dbReference type="SUPFAM" id="SSF117987">
    <property type="entry name" value="CRISPR-associated protein"/>
    <property type="match status" value="1"/>
</dbReference>
<sequence>MFEVLFPTTRTTLYEIHQLISDFREVNQLEAARLQCAKLGGYLYVRCDEPFNEARERTLVSAGPVEFSFDYSCEKVISFDGSRRKSLVKSPEQIQQSIRRALQDGGLTDIEFVWGERKWEPLKKGVKHYIPIVRVTGQAIIGNPEQFRELLLTGVGKRRSFGLGMLLLGESAYAD</sequence>
<dbReference type="EMBL" id="JAEDAH010000105">
    <property type="protein sequence ID" value="MCA6065346.1"/>
    <property type="molecule type" value="Genomic_DNA"/>
</dbReference>
<evidence type="ECO:0000313" key="1">
    <source>
        <dbReference type="EMBL" id="MCA6065346.1"/>
    </source>
</evidence>
<gene>
    <name evidence="1" type="ORF">I9W95_17250</name>
</gene>
<dbReference type="Gene3D" id="3.30.70.1210">
    <property type="entry name" value="Crispr-associated protein, domain 2"/>
    <property type="match status" value="1"/>
</dbReference>
<evidence type="ECO:0000313" key="2">
    <source>
        <dbReference type="Proteomes" id="UP000714380"/>
    </source>
</evidence>
<protein>
    <submittedName>
        <fullName evidence="1">Type I-E CRISPR-associated protein Cas6/Cse3/CasE</fullName>
    </submittedName>
</protein>
<keyword evidence="2" id="KW-1185">Reference proteome</keyword>
<dbReference type="Proteomes" id="UP000714380">
    <property type="component" value="Unassembled WGS sequence"/>
</dbReference>
<dbReference type="InterPro" id="IPR010179">
    <property type="entry name" value="CRISPR-assoc_prot_Cse3"/>
</dbReference>
<accession>A0ABS7ZUJ8</accession>
<reference evidence="1 2" key="1">
    <citation type="submission" date="2020-12" db="EMBL/GenBank/DDBJ databases">
        <title>Novel Thalassolituus-related marine hydrocarbonoclastic bacteria mediated algae-derived hydrocarbons mineralization in twilight zone of the northern South China Sea.</title>
        <authorList>
            <person name="Dong C."/>
        </authorList>
    </citation>
    <scope>NUCLEOTIDE SEQUENCE [LARGE SCALE GENOMIC DNA]</scope>
    <source>
        <strain evidence="1 2">IMCC1826</strain>
    </source>
</reference>
<name>A0ABS7ZUJ8_9GAMM</name>
<organism evidence="1 2">
    <name type="scientific">Thalassolituus marinus</name>
    <dbReference type="NCBI Taxonomy" id="671053"/>
    <lineage>
        <taxon>Bacteria</taxon>
        <taxon>Pseudomonadati</taxon>
        <taxon>Pseudomonadota</taxon>
        <taxon>Gammaproteobacteria</taxon>
        <taxon>Oceanospirillales</taxon>
        <taxon>Oceanospirillaceae</taxon>
        <taxon>Thalassolituus</taxon>
    </lineage>
</organism>